<evidence type="ECO:0000256" key="3">
    <source>
        <dbReference type="SAM" id="SignalP"/>
    </source>
</evidence>
<dbReference type="GeneID" id="85411273"/>
<evidence type="ECO:0000313" key="5">
    <source>
        <dbReference type="Proteomes" id="UP001227543"/>
    </source>
</evidence>
<organism evidence="4 5">
    <name type="scientific">Colletotrichum tamarilloi</name>
    <dbReference type="NCBI Taxonomy" id="1209934"/>
    <lineage>
        <taxon>Eukaryota</taxon>
        <taxon>Fungi</taxon>
        <taxon>Dikarya</taxon>
        <taxon>Ascomycota</taxon>
        <taxon>Pezizomycotina</taxon>
        <taxon>Sordariomycetes</taxon>
        <taxon>Hypocreomycetidae</taxon>
        <taxon>Glomerellales</taxon>
        <taxon>Glomerellaceae</taxon>
        <taxon>Colletotrichum</taxon>
        <taxon>Colletotrichum acutatum species complex</taxon>
    </lineage>
</organism>
<protein>
    <recommendedName>
        <fullName evidence="6">DUF1264 domain-containing protein</fullName>
    </recommendedName>
</protein>
<accession>A0ABQ9QYV7</accession>
<feature type="chain" id="PRO_5047088453" description="DUF1264 domain-containing protein" evidence="3">
    <location>
        <begin position="18"/>
        <end position="451"/>
    </location>
</feature>
<evidence type="ECO:0000313" key="4">
    <source>
        <dbReference type="EMBL" id="KAK1489807.1"/>
    </source>
</evidence>
<feature type="compositionally biased region" description="Basic and acidic residues" evidence="2">
    <location>
        <begin position="132"/>
        <end position="149"/>
    </location>
</feature>
<evidence type="ECO:0008006" key="6">
    <source>
        <dbReference type="Google" id="ProtNLM"/>
    </source>
</evidence>
<feature type="compositionally biased region" description="Basic and acidic residues" evidence="2">
    <location>
        <begin position="417"/>
        <end position="426"/>
    </location>
</feature>
<proteinExistence type="inferred from homology"/>
<comment type="similarity">
    <text evidence="1">Belongs to the OBAP family.</text>
</comment>
<evidence type="ECO:0000256" key="2">
    <source>
        <dbReference type="SAM" id="MobiDB-lite"/>
    </source>
</evidence>
<dbReference type="EMBL" id="MLFU01000055">
    <property type="protein sequence ID" value="KAK1489807.1"/>
    <property type="molecule type" value="Genomic_DNA"/>
</dbReference>
<name>A0ABQ9QYV7_9PEZI</name>
<dbReference type="InterPro" id="IPR010686">
    <property type="entry name" value="OBAP-like"/>
</dbReference>
<dbReference type="PANTHER" id="PTHR31360">
    <property type="match status" value="1"/>
</dbReference>
<feature type="region of interest" description="Disordered" evidence="2">
    <location>
        <begin position="417"/>
        <end position="451"/>
    </location>
</feature>
<keyword evidence="5" id="KW-1185">Reference proteome</keyword>
<dbReference type="Pfam" id="PF06884">
    <property type="entry name" value="DUF1264"/>
    <property type="match status" value="1"/>
</dbReference>
<feature type="region of interest" description="Disordered" evidence="2">
    <location>
        <begin position="109"/>
        <end position="153"/>
    </location>
</feature>
<dbReference type="PANTHER" id="PTHR31360:SF0">
    <property type="entry name" value="OIL BODY-ASSOCIATED PROTEIN 1B"/>
    <property type="match status" value="1"/>
</dbReference>
<reference evidence="4 5" key="1">
    <citation type="submission" date="2016-10" db="EMBL/GenBank/DDBJ databases">
        <title>The genome sequence of Colletotrichum fioriniae PJ7.</title>
        <authorList>
            <person name="Baroncelli R."/>
        </authorList>
    </citation>
    <scope>NUCLEOTIDE SEQUENCE [LARGE SCALE GENOMIC DNA]</scope>
    <source>
        <strain evidence="4 5">Tom-12</strain>
    </source>
</reference>
<dbReference type="RefSeq" id="XP_060378364.1">
    <property type="nucleotide sequence ID" value="XM_060527035.1"/>
</dbReference>
<gene>
    <name evidence="4" type="ORF">CTAM01_11023</name>
</gene>
<evidence type="ECO:0000256" key="1">
    <source>
        <dbReference type="ARBA" id="ARBA00009740"/>
    </source>
</evidence>
<feature type="signal peptide" evidence="3">
    <location>
        <begin position="1"/>
        <end position="17"/>
    </location>
</feature>
<sequence>MKLIATVAVALAALALAAPNPEGQTTSIKLSKDYVDAIVAAYPDSFEGQGRSFSKRRLRKPALTRFPRTISKSSQASIRFKLLVEMIHCDVSRNGRSPTRIRAQGIVPLYRPTHPAPPRRRPIGVRQYTPRLRREDPRRGTAPGKRGDLRLPQMNAEENGQETMLRPPLSPSSPVQLPALAGSPFPSCRNQLSSNLQTSSPSTHVLNESSRCLLRASLQSRLSTTMATKPDANAGDPISTENQVLSAGASVVQDFAPLSNVCAHLNAFHAYASDPTRVVEANHYCGYLNEDVRQCILYDSPAKNARIIGIEYMITPKLYETLDSEERKLWHSHVYEVKSGMLIMPQGKLPDLAWQAAENKEMEQVVQLYGKVFHLWQVDKGHQLPVGEPQLMTSFTQTGQLDFAKYVGDRDKRFNSDYKQKEEARKHIASPSVHPDADQAWKEKDKNKGVS</sequence>
<keyword evidence="3" id="KW-0732">Signal</keyword>
<feature type="compositionally biased region" description="Basic and acidic residues" evidence="2">
    <location>
        <begin position="435"/>
        <end position="451"/>
    </location>
</feature>
<comment type="caution">
    <text evidence="4">The sequence shown here is derived from an EMBL/GenBank/DDBJ whole genome shotgun (WGS) entry which is preliminary data.</text>
</comment>
<dbReference type="Proteomes" id="UP001227543">
    <property type="component" value="Unassembled WGS sequence"/>
</dbReference>